<protein>
    <submittedName>
        <fullName evidence="1">Uncharacterized protein</fullName>
    </submittedName>
</protein>
<evidence type="ECO:0000313" key="1">
    <source>
        <dbReference type="EMBL" id="KAI7747683.1"/>
    </source>
</evidence>
<evidence type="ECO:0000313" key="2">
    <source>
        <dbReference type="Proteomes" id="UP001206925"/>
    </source>
</evidence>
<dbReference type="PANTHER" id="PTHR36776">
    <property type="entry name" value="EXPRESSED PROTEIN"/>
    <property type="match status" value="1"/>
</dbReference>
<dbReference type="AlphaFoldDB" id="A0AAD5CSZ2"/>
<keyword evidence="2" id="KW-1185">Reference proteome</keyword>
<reference evidence="1" key="1">
    <citation type="submission" date="2022-06" db="EMBL/GenBank/DDBJ databases">
        <title>Uncovering the hologenomic basis of an extraordinary plant invasion.</title>
        <authorList>
            <person name="Bieker V.C."/>
            <person name="Martin M.D."/>
            <person name="Gilbert T."/>
            <person name="Hodgins K."/>
            <person name="Battlay P."/>
            <person name="Petersen B."/>
            <person name="Wilson J."/>
        </authorList>
    </citation>
    <scope>NUCLEOTIDE SEQUENCE</scope>
    <source>
        <strain evidence="1">AA19_3_7</strain>
        <tissue evidence="1">Leaf</tissue>
    </source>
</reference>
<dbReference type="Proteomes" id="UP001206925">
    <property type="component" value="Unassembled WGS sequence"/>
</dbReference>
<accession>A0AAD5CSZ2</accession>
<organism evidence="1 2">
    <name type="scientific">Ambrosia artemisiifolia</name>
    <name type="common">Common ragweed</name>
    <dbReference type="NCBI Taxonomy" id="4212"/>
    <lineage>
        <taxon>Eukaryota</taxon>
        <taxon>Viridiplantae</taxon>
        <taxon>Streptophyta</taxon>
        <taxon>Embryophyta</taxon>
        <taxon>Tracheophyta</taxon>
        <taxon>Spermatophyta</taxon>
        <taxon>Magnoliopsida</taxon>
        <taxon>eudicotyledons</taxon>
        <taxon>Gunneridae</taxon>
        <taxon>Pentapetalae</taxon>
        <taxon>asterids</taxon>
        <taxon>campanulids</taxon>
        <taxon>Asterales</taxon>
        <taxon>Asteraceae</taxon>
        <taxon>Asteroideae</taxon>
        <taxon>Heliantheae alliance</taxon>
        <taxon>Heliantheae</taxon>
        <taxon>Ambrosia</taxon>
    </lineage>
</organism>
<proteinExistence type="predicted"/>
<sequence length="176" mass="19967">MGSLSFTFQTVIASNIDSVRHSKIQSRLFSIRGAIGRNARVNSKVNNCRFVSVQTRGSFSHPETQEDEDEGSVEEIRIPKAWFNPSKALEESEWLRATLHKWLDDEYCPEPTNVDISKVAARSYYNSLIENQTDLGDILLRMAMDLETISYQESFHGAFSSANAAINLILQRILHE</sequence>
<comment type="caution">
    <text evidence="1">The sequence shown here is derived from an EMBL/GenBank/DDBJ whole genome shotgun (WGS) entry which is preliminary data.</text>
</comment>
<name>A0AAD5CSZ2_AMBAR</name>
<dbReference type="PANTHER" id="PTHR36776:SF1">
    <property type="entry name" value="EXPRESSED PROTEIN"/>
    <property type="match status" value="1"/>
</dbReference>
<gene>
    <name evidence="1" type="ORF">M8C21_029021</name>
</gene>
<dbReference type="EMBL" id="JAMZMK010006707">
    <property type="protein sequence ID" value="KAI7747683.1"/>
    <property type="molecule type" value="Genomic_DNA"/>
</dbReference>